<dbReference type="Proteomes" id="UP000182312">
    <property type="component" value="Unassembled WGS sequence"/>
</dbReference>
<organism evidence="1 3">
    <name type="scientific">Paracoccus halophilus</name>
    <dbReference type="NCBI Taxonomy" id="376733"/>
    <lineage>
        <taxon>Bacteria</taxon>
        <taxon>Pseudomonadati</taxon>
        <taxon>Pseudomonadota</taxon>
        <taxon>Alphaproteobacteria</taxon>
        <taxon>Rhodobacterales</taxon>
        <taxon>Paracoccaceae</taxon>
        <taxon>Paracoccus</taxon>
    </lineage>
</organism>
<proteinExistence type="predicted"/>
<accession>A0A099F170</accession>
<sequence>MRPCHAPDPDAPPVSNVLHQHAFTILGAETFFGVHMTQYHEEVHKYQLVLRFSLPPEIAAGLRRVMAQFPRDLFVLANDDGDAFNIPSLAAGLRSEFTGNIFQGLPDFPPDSPFPWAPDVVRPVFGGIPVTVERIVTFRPFSHADLLPEKASYLMFGKGAEAHMTNLQTALIAPGKDGQPLFGPGYDHVLSLSAAPDWIAPEMLESGIVVSVPSITLRDPDTGEIRIPCDIPIKEGEELVLDYRGLPREPALTVTAGPSPWCATGVCNSEELPVCPEDQAIHASKPPAEYIVGASHA</sequence>
<keyword evidence="3" id="KW-1185">Reference proteome</keyword>
<dbReference type="OrthoDB" id="7874075at2"/>
<dbReference type="EMBL" id="FOJO01000009">
    <property type="protein sequence ID" value="SFA51833.1"/>
    <property type="molecule type" value="Genomic_DNA"/>
</dbReference>
<reference evidence="2 4" key="3">
    <citation type="submission" date="2016-10" db="EMBL/GenBank/DDBJ databases">
        <authorList>
            <person name="de Groot N.N."/>
        </authorList>
    </citation>
    <scope>NUCLEOTIDE SEQUENCE [LARGE SCALE GENOMIC DNA]</scope>
    <source>
        <strain evidence="2 4">CGMCC 1.6117</strain>
    </source>
</reference>
<evidence type="ECO:0000313" key="3">
    <source>
        <dbReference type="Proteomes" id="UP000029846"/>
    </source>
</evidence>
<protein>
    <recommendedName>
        <fullName evidence="5">SET domain-containing protein</fullName>
    </recommendedName>
</protein>
<reference evidence="1 3" key="1">
    <citation type="submission" date="2014-09" db="EMBL/GenBank/DDBJ databases">
        <authorList>
            <person name="McGinnis J.M."/>
            <person name="Wolfgang W.J."/>
        </authorList>
    </citation>
    <scope>NUCLEOTIDE SEQUENCE [LARGE SCALE GENOMIC DNA]</scope>
    <source>
        <strain evidence="1 3">JCM 14014</strain>
    </source>
</reference>
<dbReference type="Proteomes" id="UP000029846">
    <property type="component" value="Unassembled WGS sequence"/>
</dbReference>
<evidence type="ECO:0000313" key="2">
    <source>
        <dbReference type="EMBL" id="SFA51833.1"/>
    </source>
</evidence>
<gene>
    <name evidence="1" type="ORF">IT41_10935</name>
    <name evidence="2" type="ORF">SAMN04487972_1094</name>
</gene>
<name>A0A099F170_9RHOB</name>
<evidence type="ECO:0008006" key="5">
    <source>
        <dbReference type="Google" id="ProtNLM"/>
    </source>
</evidence>
<reference evidence="1 3" key="2">
    <citation type="submission" date="2014-10" db="EMBL/GenBank/DDBJ databases">
        <title>Paracoccus sanguinis sp. nov., isolated from clinical specimens of New York State patients.</title>
        <authorList>
            <person name="Mingle L.A."/>
            <person name="Cole J.A."/>
            <person name="Lapierre P."/>
            <person name="Musser K.A."/>
        </authorList>
    </citation>
    <scope>NUCLEOTIDE SEQUENCE [LARGE SCALE GENOMIC DNA]</scope>
    <source>
        <strain evidence="1 3">JCM 14014</strain>
    </source>
</reference>
<dbReference type="eggNOG" id="ENOG5033S54">
    <property type="taxonomic scope" value="Bacteria"/>
</dbReference>
<dbReference type="RefSeq" id="WP_036741009.1">
    <property type="nucleotide sequence ID" value="NZ_FOJO01000009.1"/>
</dbReference>
<dbReference type="AlphaFoldDB" id="A0A099F170"/>
<evidence type="ECO:0000313" key="4">
    <source>
        <dbReference type="Proteomes" id="UP000182312"/>
    </source>
</evidence>
<evidence type="ECO:0000313" key="1">
    <source>
        <dbReference type="EMBL" id="KGJ04209.1"/>
    </source>
</evidence>
<dbReference type="EMBL" id="JRKN01000013">
    <property type="protein sequence ID" value="KGJ04209.1"/>
    <property type="molecule type" value="Genomic_DNA"/>
</dbReference>
<dbReference type="STRING" id="376733.SAMN04487972_1094"/>